<proteinExistence type="predicted"/>
<dbReference type="PANTHER" id="PTHR46927">
    <property type="entry name" value="AGAP005574-PA"/>
    <property type="match status" value="1"/>
</dbReference>
<evidence type="ECO:0000313" key="13">
    <source>
        <dbReference type="Proteomes" id="UP001239994"/>
    </source>
</evidence>
<feature type="compositionally biased region" description="Basic and acidic residues" evidence="10">
    <location>
        <begin position="226"/>
        <end position="240"/>
    </location>
</feature>
<dbReference type="EMBL" id="JAROKS010000022">
    <property type="protein sequence ID" value="KAK1789582.1"/>
    <property type="molecule type" value="Genomic_DNA"/>
</dbReference>
<comment type="caution">
    <text evidence="12">The sequence shown here is derived from an EMBL/GenBank/DDBJ whole genome shotgun (WGS) entry which is preliminary data.</text>
</comment>
<sequence>MPRYCAVKLCNNRGGMPSKDNKRISFYPFPLQDKTRLKKWIVNMKRGEWTPSRHQYLCSEHFTEDSFDLRWGIRYLKHTAIPTIFPCLCDNETNHSKKKNKPRNRPPDPGVQLSALTNEPLDCPVSAVISERMPAVHTSADRLLSETLSTESPSRGDLSSHGVPLTDSCAQMYGEEHQQQLLDPSSVMTFLCCDTAGLLAGHGEEPQEPRATGSPSTTPLALEDEEKARVTPKTPERKVELPSGGEASSLCEHSYSRQDTDKEQLWSRITSLHAKVLALDKQEEGTLAKIKCVEMEIEHLKMRNAVCQQRQKVLEEYFTSVFL</sequence>
<evidence type="ECO:0000256" key="5">
    <source>
        <dbReference type="ARBA" id="ARBA00023054"/>
    </source>
</evidence>
<dbReference type="SUPFAM" id="SSF57716">
    <property type="entry name" value="Glucocorticoid receptor-like (DNA-binding domain)"/>
    <property type="match status" value="1"/>
</dbReference>
<evidence type="ECO:0000313" key="12">
    <source>
        <dbReference type="EMBL" id="KAK1789582.1"/>
    </source>
</evidence>
<dbReference type="Pfam" id="PF05485">
    <property type="entry name" value="THAP"/>
    <property type="match status" value="1"/>
</dbReference>
<feature type="region of interest" description="Disordered" evidence="10">
    <location>
        <begin position="202"/>
        <end position="256"/>
    </location>
</feature>
<dbReference type="InterPro" id="IPR052224">
    <property type="entry name" value="THAP_domain_protein"/>
</dbReference>
<dbReference type="PANTHER" id="PTHR46927:SF1">
    <property type="entry name" value="THAP DOMAIN-CONTAINING PROTEIN 5"/>
    <property type="match status" value="1"/>
</dbReference>
<organism evidence="12 13">
    <name type="scientific">Electrophorus voltai</name>
    <dbReference type="NCBI Taxonomy" id="2609070"/>
    <lineage>
        <taxon>Eukaryota</taxon>
        <taxon>Metazoa</taxon>
        <taxon>Chordata</taxon>
        <taxon>Craniata</taxon>
        <taxon>Vertebrata</taxon>
        <taxon>Euteleostomi</taxon>
        <taxon>Actinopterygii</taxon>
        <taxon>Neopterygii</taxon>
        <taxon>Teleostei</taxon>
        <taxon>Ostariophysi</taxon>
        <taxon>Gymnotiformes</taxon>
        <taxon>Gymnotoidei</taxon>
        <taxon>Gymnotidae</taxon>
        <taxon>Electrophorus</taxon>
    </lineage>
</organism>
<evidence type="ECO:0000259" key="11">
    <source>
        <dbReference type="PROSITE" id="PS50950"/>
    </source>
</evidence>
<dbReference type="InterPro" id="IPR006612">
    <property type="entry name" value="THAP_Znf"/>
</dbReference>
<evidence type="ECO:0000256" key="8">
    <source>
        <dbReference type="ARBA" id="ARBA00039526"/>
    </source>
</evidence>
<comment type="subcellular location">
    <subcellularLocation>
        <location evidence="1">Nucleus</location>
    </subcellularLocation>
</comment>
<evidence type="ECO:0000256" key="2">
    <source>
        <dbReference type="ARBA" id="ARBA00022723"/>
    </source>
</evidence>
<dbReference type="PROSITE" id="PS50950">
    <property type="entry name" value="ZF_THAP"/>
    <property type="match status" value="1"/>
</dbReference>
<reference evidence="12" key="1">
    <citation type="submission" date="2023-03" db="EMBL/GenBank/DDBJ databases">
        <title>Electrophorus voltai genome.</title>
        <authorList>
            <person name="Bian C."/>
        </authorList>
    </citation>
    <scope>NUCLEOTIDE SEQUENCE</scope>
    <source>
        <strain evidence="12">CB-2022</strain>
        <tissue evidence="12">Muscle</tissue>
    </source>
</reference>
<feature type="domain" description="THAP-type" evidence="11">
    <location>
        <begin position="1"/>
        <end position="85"/>
    </location>
</feature>
<keyword evidence="13" id="KW-1185">Reference proteome</keyword>
<gene>
    <name evidence="12" type="ORF">P4O66_015485</name>
</gene>
<name>A0AAD8YYB7_9TELE</name>
<evidence type="ECO:0000256" key="6">
    <source>
        <dbReference type="ARBA" id="ARBA00023125"/>
    </source>
</evidence>
<protein>
    <recommendedName>
        <fullName evidence="8">THAP domain-containing protein 5</fullName>
    </recommendedName>
</protein>
<dbReference type="SMART" id="SM00980">
    <property type="entry name" value="THAP"/>
    <property type="match status" value="1"/>
</dbReference>
<accession>A0AAD8YYB7</accession>
<keyword evidence="2" id="KW-0479">Metal-binding</keyword>
<evidence type="ECO:0000256" key="10">
    <source>
        <dbReference type="SAM" id="MobiDB-lite"/>
    </source>
</evidence>
<evidence type="ECO:0000256" key="9">
    <source>
        <dbReference type="PROSITE-ProRule" id="PRU00309"/>
    </source>
</evidence>
<evidence type="ECO:0000256" key="1">
    <source>
        <dbReference type="ARBA" id="ARBA00004123"/>
    </source>
</evidence>
<dbReference type="SMART" id="SM00692">
    <property type="entry name" value="DM3"/>
    <property type="match status" value="1"/>
</dbReference>
<evidence type="ECO:0000256" key="7">
    <source>
        <dbReference type="ARBA" id="ARBA00023242"/>
    </source>
</evidence>
<dbReference type="GO" id="GO:0005634">
    <property type="term" value="C:nucleus"/>
    <property type="evidence" value="ECO:0007669"/>
    <property type="project" value="UniProtKB-SubCell"/>
</dbReference>
<keyword evidence="5" id="KW-0175">Coiled coil</keyword>
<dbReference type="Proteomes" id="UP001239994">
    <property type="component" value="Unassembled WGS sequence"/>
</dbReference>
<keyword evidence="4" id="KW-0862">Zinc</keyword>
<dbReference type="GO" id="GO:0008270">
    <property type="term" value="F:zinc ion binding"/>
    <property type="evidence" value="ECO:0007669"/>
    <property type="project" value="UniProtKB-KW"/>
</dbReference>
<feature type="region of interest" description="Disordered" evidence="10">
    <location>
        <begin position="95"/>
        <end position="116"/>
    </location>
</feature>
<keyword evidence="6 9" id="KW-0238">DNA-binding</keyword>
<keyword evidence="7" id="KW-0539">Nucleus</keyword>
<keyword evidence="3 9" id="KW-0863">Zinc-finger</keyword>
<evidence type="ECO:0000256" key="3">
    <source>
        <dbReference type="ARBA" id="ARBA00022771"/>
    </source>
</evidence>
<evidence type="ECO:0000256" key="4">
    <source>
        <dbReference type="ARBA" id="ARBA00022833"/>
    </source>
</evidence>
<dbReference type="GO" id="GO:0003677">
    <property type="term" value="F:DNA binding"/>
    <property type="evidence" value="ECO:0007669"/>
    <property type="project" value="UniProtKB-UniRule"/>
</dbReference>
<dbReference type="AlphaFoldDB" id="A0AAD8YYB7"/>